<dbReference type="EMBL" id="AGEG01000002">
    <property type="protein sequence ID" value="EHR38236.1"/>
    <property type="molecule type" value="Genomic_DNA"/>
</dbReference>
<organism evidence="2 3">
    <name type="scientific">Facklamia languida CCUG 37842</name>
    <dbReference type="NCBI Taxonomy" id="883113"/>
    <lineage>
        <taxon>Bacteria</taxon>
        <taxon>Bacillati</taxon>
        <taxon>Bacillota</taxon>
        <taxon>Bacilli</taxon>
        <taxon>Lactobacillales</taxon>
        <taxon>Aerococcaceae</taxon>
        <taxon>Facklamia</taxon>
    </lineage>
</organism>
<feature type="transmembrane region" description="Helical" evidence="1">
    <location>
        <begin position="77"/>
        <end position="104"/>
    </location>
</feature>
<dbReference type="HOGENOM" id="CLU_2167212_0_0_9"/>
<comment type="caution">
    <text evidence="2">The sequence shown here is derived from an EMBL/GenBank/DDBJ whole genome shotgun (WGS) entry which is preliminary data.</text>
</comment>
<accession>H3NHI1</accession>
<evidence type="ECO:0000313" key="2">
    <source>
        <dbReference type="EMBL" id="EHR38236.1"/>
    </source>
</evidence>
<keyword evidence="1" id="KW-0472">Membrane</keyword>
<dbReference type="RefSeq" id="WP_006308262.1">
    <property type="nucleotide sequence ID" value="NZ_JH601133.1"/>
</dbReference>
<gene>
    <name evidence="2" type="ORF">HMPREF9708_00320</name>
</gene>
<name>H3NHI1_9LACT</name>
<feature type="transmembrane region" description="Helical" evidence="1">
    <location>
        <begin position="15"/>
        <end position="32"/>
    </location>
</feature>
<dbReference type="Proteomes" id="UP000006190">
    <property type="component" value="Unassembled WGS sequence"/>
</dbReference>
<dbReference type="AlphaFoldDB" id="H3NHI1"/>
<dbReference type="PATRIC" id="fig|883113.3.peg.324"/>
<proteinExistence type="predicted"/>
<evidence type="ECO:0000313" key="3">
    <source>
        <dbReference type="Proteomes" id="UP000006190"/>
    </source>
</evidence>
<keyword evidence="1" id="KW-1133">Transmembrane helix</keyword>
<evidence type="ECO:0000256" key="1">
    <source>
        <dbReference type="SAM" id="Phobius"/>
    </source>
</evidence>
<feature type="transmembrane region" description="Helical" evidence="1">
    <location>
        <begin position="38"/>
        <end position="56"/>
    </location>
</feature>
<reference evidence="2 3" key="1">
    <citation type="submission" date="2012-01" db="EMBL/GenBank/DDBJ databases">
        <title>The Genome Sequence of Facklamia languida CCUG 37842.</title>
        <authorList>
            <consortium name="The Broad Institute Genome Sequencing Platform"/>
            <person name="Earl A."/>
            <person name="Ward D."/>
            <person name="Feldgarden M."/>
            <person name="Gevers D."/>
            <person name="Huys G."/>
            <person name="Young S.K."/>
            <person name="Zeng Q."/>
            <person name="Gargeya S."/>
            <person name="Fitzgerald M."/>
            <person name="Haas B."/>
            <person name="Abouelleil A."/>
            <person name="Alvarado L."/>
            <person name="Arachchi H.M."/>
            <person name="Berlin A."/>
            <person name="Chapman S.B."/>
            <person name="Gearin G."/>
            <person name="Goldberg J."/>
            <person name="Griggs A."/>
            <person name="Gujja S."/>
            <person name="Hansen M."/>
            <person name="Heiman D."/>
            <person name="Howarth C."/>
            <person name="Larimer J."/>
            <person name="Lui A."/>
            <person name="MacDonald P.J.P."/>
            <person name="McCowen C."/>
            <person name="Montmayeur A."/>
            <person name="Murphy C."/>
            <person name="Neiman D."/>
            <person name="Pearson M."/>
            <person name="Priest M."/>
            <person name="Roberts A."/>
            <person name="Saif S."/>
            <person name="Shea T."/>
            <person name="Sisk P."/>
            <person name="Stolte C."/>
            <person name="Sykes S."/>
            <person name="Wortman J."/>
            <person name="Nusbaum C."/>
            <person name="Birren B."/>
        </authorList>
    </citation>
    <scope>NUCLEOTIDE SEQUENCE [LARGE SCALE GENOMIC DNA]</scope>
    <source>
        <strain evidence="2 3">CCUG 37842</strain>
    </source>
</reference>
<keyword evidence="1" id="KW-0812">Transmembrane</keyword>
<sequence length="110" mass="12906">MEKVIGYFKQQDQNYWIYNYVASLIYYALNGFHDTESLILFPIAITLISCVLIFEVNQKDYTRYLGFFPLQKDIAQLVILVVVNLVIWKFAGILALIAAIYLFWKNQNRA</sequence>
<keyword evidence="3" id="KW-1185">Reference proteome</keyword>
<dbReference type="OrthoDB" id="9985273at2"/>
<protein>
    <submittedName>
        <fullName evidence="2">Uncharacterized protein</fullName>
    </submittedName>
</protein>